<sequence>MGTKEKTRENLTAMIEEIKTKLRIVNAGAMKAEHYSLDRFDDVEELYTMVMKKSNFSVSEMDAIVSELGSLRDKTK</sequence>
<dbReference type="InterPro" id="IPR009507">
    <property type="entry name" value="UPF0435"/>
</dbReference>
<dbReference type="HAMAP" id="MF_00829">
    <property type="entry name" value="UPF0435"/>
    <property type="match status" value="1"/>
</dbReference>
<evidence type="ECO:0000313" key="2">
    <source>
        <dbReference type="EMBL" id="MBU9714155.1"/>
    </source>
</evidence>
<evidence type="ECO:0000313" key="3">
    <source>
        <dbReference type="Proteomes" id="UP000784880"/>
    </source>
</evidence>
<gene>
    <name evidence="2" type="ORF">KS419_20675</name>
</gene>
<evidence type="ECO:0000256" key="1">
    <source>
        <dbReference type="HAMAP-Rule" id="MF_00829"/>
    </source>
</evidence>
<comment type="caution">
    <text evidence="2">The sequence shown here is derived from an EMBL/GenBank/DDBJ whole genome shotgun (WGS) entry which is preliminary data.</text>
</comment>
<protein>
    <recommendedName>
        <fullName evidence="1">UPF0435 protein KS419_20675</fullName>
    </recommendedName>
</protein>
<accession>A0ABS6JP33</accession>
<name>A0ABS6JP33_9BACI</name>
<dbReference type="RefSeq" id="WP_217068509.1">
    <property type="nucleotide sequence ID" value="NZ_JAHQCS010000166.1"/>
</dbReference>
<proteinExistence type="inferred from homology"/>
<reference evidence="2 3" key="1">
    <citation type="submission" date="2021-06" db="EMBL/GenBank/DDBJ databases">
        <title>Bacillus sp. RD4P76, an endophyte from a halophyte.</title>
        <authorList>
            <person name="Sun J.-Q."/>
        </authorList>
    </citation>
    <scope>NUCLEOTIDE SEQUENCE [LARGE SCALE GENOMIC DNA]</scope>
    <source>
        <strain evidence="2 3">CGMCC 1.15917</strain>
    </source>
</reference>
<keyword evidence="3" id="KW-1185">Reference proteome</keyword>
<dbReference type="Pfam" id="PF06569">
    <property type="entry name" value="DUF1128"/>
    <property type="match status" value="1"/>
</dbReference>
<dbReference type="EMBL" id="JAHQCS010000166">
    <property type="protein sequence ID" value="MBU9714155.1"/>
    <property type="molecule type" value="Genomic_DNA"/>
</dbReference>
<organism evidence="2 3">
    <name type="scientific">Evansella tamaricis</name>
    <dbReference type="NCBI Taxonomy" id="2069301"/>
    <lineage>
        <taxon>Bacteria</taxon>
        <taxon>Bacillati</taxon>
        <taxon>Bacillota</taxon>
        <taxon>Bacilli</taxon>
        <taxon>Bacillales</taxon>
        <taxon>Bacillaceae</taxon>
        <taxon>Evansella</taxon>
    </lineage>
</organism>
<comment type="similarity">
    <text evidence="1">Belongs to the UPF0435 family.</text>
</comment>
<dbReference type="Proteomes" id="UP000784880">
    <property type="component" value="Unassembled WGS sequence"/>
</dbReference>